<evidence type="ECO:0000313" key="12">
    <source>
        <dbReference type="Proteomes" id="UP000011563"/>
    </source>
</evidence>
<evidence type="ECO:0000259" key="10">
    <source>
        <dbReference type="PROSITE" id="PS50263"/>
    </source>
</evidence>
<feature type="binding site" evidence="7">
    <location>
        <position position="511"/>
    </location>
    <ligand>
        <name>deamido-NAD(+)</name>
        <dbReference type="ChEBI" id="CHEBI:58437"/>
        <note>ligand shared between two neighboring subunits</note>
    </ligand>
</feature>
<dbReference type="Gene3D" id="3.40.50.620">
    <property type="entry name" value="HUPs"/>
    <property type="match status" value="1"/>
</dbReference>
<feature type="binding site" evidence="7">
    <location>
        <position position="401"/>
    </location>
    <ligand>
        <name>deamido-NAD(+)</name>
        <dbReference type="ChEBI" id="CHEBI:58437"/>
        <note>ligand shared between two neighboring subunits</note>
    </ligand>
</feature>
<dbReference type="EMBL" id="CP003807">
    <property type="protein sequence ID" value="AGF49736.1"/>
    <property type="molecule type" value="Genomic_DNA"/>
</dbReference>
<dbReference type="UniPathway" id="UPA00253">
    <property type="reaction ID" value="UER00334"/>
</dbReference>
<dbReference type="CDD" id="cd00553">
    <property type="entry name" value="NAD_synthase"/>
    <property type="match status" value="1"/>
</dbReference>
<evidence type="ECO:0000256" key="2">
    <source>
        <dbReference type="ARBA" id="ARBA00007145"/>
    </source>
</evidence>
<evidence type="ECO:0000256" key="6">
    <source>
        <dbReference type="ARBA" id="ARBA00023027"/>
    </source>
</evidence>
<feature type="binding site" evidence="7">
    <location>
        <begin position="285"/>
        <end position="292"/>
    </location>
    <ligand>
        <name>ATP</name>
        <dbReference type="ChEBI" id="CHEBI:30616"/>
    </ligand>
</feature>
<proteinExistence type="inferred from homology"/>
<organism evidence="11 12">
    <name type="scientific">Candidatus Kinetoplastidibacterium blastocrithidiae TCC012E</name>
    <dbReference type="NCBI Taxonomy" id="1208922"/>
    <lineage>
        <taxon>Bacteria</taxon>
        <taxon>Pseudomonadati</taxon>
        <taxon>Pseudomonadota</taxon>
        <taxon>Betaproteobacteria</taxon>
        <taxon>Candidatus Kinetoplastidibacterium</taxon>
    </lineage>
</organism>
<dbReference type="GO" id="GO:0005524">
    <property type="term" value="F:ATP binding"/>
    <property type="evidence" value="ECO:0007669"/>
    <property type="project" value="UniProtKB-UniRule"/>
</dbReference>
<protein>
    <recommendedName>
        <fullName evidence="7 8">Glutamine-dependent NAD(+) synthetase</fullName>
        <ecNumber evidence="7 8">6.3.5.1</ecNumber>
    </recommendedName>
    <alternativeName>
        <fullName evidence="7 8">NAD(+) synthase [glutamine-hydrolyzing]</fullName>
    </alternativeName>
</protein>
<comment type="pathway">
    <text evidence="1 7 8">Cofactor biosynthesis; NAD(+) biosynthesis; NAD(+) from deamido-NAD(+) (L-Gln route): step 1/1.</text>
</comment>
<dbReference type="NCBIfam" id="NF010588">
    <property type="entry name" value="PRK13981.1"/>
    <property type="match status" value="1"/>
</dbReference>
<dbReference type="GO" id="GO:0008795">
    <property type="term" value="F:NAD+ synthase activity"/>
    <property type="evidence" value="ECO:0007669"/>
    <property type="project" value="UniProtKB-UniRule"/>
</dbReference>
<dbReference type="CDD" id="cd07570">
    <property type="entry name" value="GAT_Gln-NAD-synth"/>
    <property type="match status" value="1"/>
</dbReference>
<evidence type="ECO:0000256" key="8">
    <source>
        <dbReference type="PIRNR" id="PIRNR006630"/>
    </source>
</evidence>
<keyword evidence="6 7" id="KW-0520">NAD</keyword>
<feature type="binding site" evidence="7">
    <location>
        <position position="176"/>
    </location>
    <ligand>
        <name>L-glutamine</name>
        <dbReference type="ChEBI" id="CHEBI:58359"/>
    </ligand>
</feature>
<comment type="function">
    <text evidence="7">Catalyzes the ATP-dependent amidation of deamido-NAD to form NAD. Uses L-glutamine as a nitrogen source.</text>
</comment>
<reference evidence="11 12" key="1">
    <citation type="journal article" date="2013" name="Genome Biol. Evol.">
        <title>Genome evolution and phylogenomic analysis of candidatus kinetoplastibacterium, the betaproteobacterial endosymbionts of strigomonas and angomonas.</title>
        <authorList>
            <person name="Alves J.M."/>
            <person name="Serrano M.G."/>
            <person name="Maia da Silva F."/>
            <person name="Voegtly L.J."/>
            <person name="Matveyev A.V."/>
            <person name="Teixeira M.M."/>
            <person name="Camargo E.P."/>
            <person name="Buck G.A."/>
        </authorList>
    </citation>
    <scope>NUCLEOTIDE SEQUENCE [LARGE SCALE GENOMIC DNA]</scope>
    <source>
        <strain evidence="11 12">TCC012E</strain>
    </source>
</reference>
<dbReference type="HAMAP" id="MF_02090">
    <property type="entry name" value="NadE_glutamine_dep"/>
    <property type="match status" value="1"/>
</dbReference>
<dbReference type="PATRIC" id="fig|1208922.3.peg.289"/>
<evidence type="ECO:0000256" key="7">
    <source>
        <dbReference type="HAMAP-Rule" id="MF_02090"/>
    </source>
</evidence>
<feature type="active site" description="Proton acceptor; for glutaminase activity" evidence="7">
    <location>
        <position position="44"/>
    </location>
</feature>
<dbReference type="Pfam" id="PF00795">
    <property type="entry name" value="CN_hydrolase"/>
    <property type="match status" value="1"/>
</dbReference>
<evidence type="ECO:0000256" key="5">
    <source>
        <dbReference type="ARBA" id="ARBA00022840"/>
    </source>
</evidence>
<dbReference type="PANTHER" id="PTHR23090:SF9">
    <property type="entry name" value="GLUTAMINE-DEPENDENT NAD(+) SYNTHETASE"/>
    <property type="match status" value="1"/>
</dbReference>
<dbReference type="PROSITE" id="PS50263">
    <property type="entry name" value="CN_HYDROLASE"/>
    <property type="match status" value="1"/>
</dbReference>
<comment type="catalytic activity">
    <reaction evidence="7 8">
        <text>deamido-NAD(+) + L-glutamine + ATP + H2O = L-glutamate + AMP + diphosphate + NAD(+) + H(+)</text>
        <dbReference type="Rhea" id="RHEA:24384"/>
        <dbReference type="ChEBI" id="CHEBI:15377"/>
        <dbReference type="ChEBI" id="CHEBI:15378"/>
        <dbReference type="ChEBI" id="CHEBI:29985"/>
        <dbReference type="ChEBI" id="CHEBI:30616"/>
        <dbReference type="ChEBI" id="CHEBI:33019"/>
        <dbReference type="ChEBI" id="CHEBI:57540"/>
        <dbReference type="ChEBI" id="CHEBI:58359"/>
        <dbReference type="ChEBI" id="CHEBI:58437"/>
        <dbReference type="ChEBI" id="CHEBI:456215"/>
        <dbReference type="EC" id="6.3.5.1"/>
    </reaction>
</comment>
<dbReference type="AlphaFoldDB" id="M1M0C9"/>
<keyword evidence="12" id="KW-1185">Reference proteome</keyword>
<dbReference type="InterPro" id="IPR022310">
    <property type="entry name" value="NAD/GMP_synthase"/>
</dbReference>
<comment type="similarity">
    <text evidence="2 7 8">In the C-terminal section; belongs to the NAD synthetase family.</text>
</comment>
<dbReference type="Pfam" id="PF02540">
    <property type="entry name" value="NAD_synthase"/>
    <property type="match status" value="1"/>
</dbReference>
<dbReference type="InterPro" id="IPR003694">
    <property type="entry name" value="NAD_synthase"/>
</dbReference>
<feature type="active site" description="Nucleophile; for glutaminase activity" evidence="7">
    <location>
        <position position="150"/>
    </location>
</feature>
<comment type="similarity">
    <text evidence="9">Belongs to the NAD synthetase family.</text>
</comment>
<dbReference type="HOGENOM" id="CLU_022313_2_0_4"/>
<dbReference type="GO" id="GO:0009435">
    <property type="term" value="P:NAD+ biosynthetic process"/>
    <property type="evidence" value="ECO:0007669"/>
    <property type="project" value="UniProtKB-UniRule"/>
</dbReference>
<dbReference type="InterPro" id="IPR003010">
    <property type="entry name" value="C-N_Hydrolase"/>
</dbReference>
<dbReference type="GO" id="GO:0005737">
    <property type="term" value="C:cytoplasm"/>
    <property type="evidence" value="ECO:0007669"/>
    <property type="project" value="InterPro"/>
</dbReference>
<dbReference type="InterPro" id="IPR014729">
    <property type="entry name" value="Rossmann-like_a/b/a_fold"/>
</dbReference>
<dbReference type="GO" id="GO:0003952">
    <property type="term" value="F:NAD+ synthase (glutamine-hydrolyzing) activity"/>
    <property type="evidence" value="ECO:0007669"/>
    <property type="project" value="UniProtKB-UniRule"/>
</dbReference>
<feature type="binding site" evidence="7">
    <location>
        <position position="372"/>
    </location>
    <ligand>
        <name>deamido-NAD(+)</name>
        <dbReference type="ChEBI" id="CHEBI:58437"/>
        <note>ligand shared between two neighboring subunits</note>
    </ligand>
</feature>
<accession>M1M0C9</accession>
<dbReference type="KEGG" id="kbt:BCUE_0540"/>
<feature type="binding site" evidence="7">
    <location>
        <position position="396"/>
    </location>
    <ligand>
        <name>ATP</name>
        <dbReference type="ChEBI" id="CHEBI:30616"/>
    </ligand>
</feature>
<dbReference type="Gene3D" id="3.60.110.10">
    <property type="entry name" value="Carbon-nitrogen hydrolase"/>
    <property type="match status" value="1"/>
</dbReference>
<dbReference type="PANTHER" id="PTHR23090">
    <property type="entry name" value="NH 3 /GLUTAMINE-DEPENDENT NAD + SYNTHETASE"/>
    <property type="match status" value="1"/>
</dbReference>
<dbReference type="SUPFAM" id="SSF52402">
    <property type="entry name" value="Adenine nucleotide alpha hydrolases-like"/>
    <property type="match status" value="1"/>
</dbReference>
<feature type="active site" description="For glutaminase activity" evidence="7">
    <location>
        <position position="114"/>
    </location>
</feature>
<evidence type="ECO:0000256" key="1">
    <source>
        <dbReference type="ARBA" id="ARBA00005188"/>
    </source>
</evidence>
<dbReference type="EC" id="6.3.5.1" evidence="7 8"/>
<dbReference type="GO" id="GO:0004359">
    <property type="term" value="F:glutaminase activity"/>
    <property type="evidence" value="ECO:0007669"/>
    <property type="project" value="InterPro"/>
</dbReference>
<keyword evidence="5 7" id="KW-0067">ATP-binding</keyword>
<keyword evidence="4 7" id="KW-0547">Nucleotide-binding</keyword>
<dbReference type="InterPro" id="IPR014445">
    <property type="entry name" value="Gln-dep_NAD_synthase"/>
</dbReference>
<feature type="domain" description="CN hydrolase" evidence="10">
    <location>
        <begin position="4"/>
        <end position="252"/>
    </location>
</feature>
<evidence type="ECO:0000256" key="3">
    <source>
        <dbReference type="ARBA" id="ARBA00022598"/>
    </source>
</evidence>
<dbReference type="RefSeq" id="WP_015237985.1">
    <property type="nucleotide sequence ID" value="NC_020285.1"/>
</dbReference>
<gene>
    <name evidence="7" type="primary">nadE</name>
    <name evidence="11" type="ORF">BCUE_0540</name>
</gene>
<dbReference type="Proteomes" id="UP000011563">
    <property type="component" value="Chromosome"/>
</dbReference>
<dbReference type="InterPro" id="IPR036526">
    <property type="entry name" value="C-N_Hydrolase_sf"/>
</dbReference>
<feature type="binding site" evidence="7">
    <location>
        <position position="120"/>
    </location>
    <ligand>
        <name>L-glutamine</name>
        <dbReference type="ChEBI" id="CHEBI:58359"/>
    </ligand>
</feature>
<sequence length="540" mass="60375">MDTVKIAIAQINSCVGDISGNAAKVLSSADSACNDGVDLLLTPELVITGYPPEDLLFNIDFIENQNIALNNLINESRKFKELYLLIGHVSLISNSLYNSASLIYQGNLILTYYKCALPNYSIFDEKRYFSNGNRPSTFSIRGISIGIMICEDLWSDDVIKMYNGISIDVLTVLNASPFNVGKDDKRIAIAKKSAKELNCDVVYANSVGGQDDLVFDGSSFIINRTGNYLRKLHSWREDYGYYEVGITKDISYIKNDSEESQLWSALVLGLRDYVYKNRFPGVLLGLSGGIDSALALSIAVDAIGFDKVSAIMMPSFYTSDISIEDSSSLASNLKIDYRIINIDDIVLSFIKALCLIQPDNLIEERENSTYENIQARIRGVLLMAISNSSGKLVLNTSNKSEISVGYCTLYGDAIGGFSVLKDISKGMVYRLARWYNRDKGIIPERIISRAPSAELRPNQTDQDSLPPYDLLDKILMLHIEKGKTKKEIIDSGYSRDIVLEVFNLLRSSEYKRYQSPPGTRVSERSFGKDWRYPITNNFNE</sequence>
<evidence type="ECO:0000256" key="9">
    <source>
        <dbReference type="RuleBase" id="RU003811"/>
    </source>
</evidence>
<feature type="binding site" evidence="7">
    <location>
        <position position="182"/>
    </location>
    <ligand>
        <name>L-glutamine</name>
        <dbReference type="ChEBI" id="CHEBI:58359"/>
    </ligand>
</feature>
<dbReference type="PIRSF" id="PIRSF006630">
    <property type="entry name" value="NADS_GAT"/>
    <property type="match status" value="1"/>
</dbReference>
<evidence type="ECO:0000313" key="11">
    <source>
        <dbReference type="EMBL" id="AGF49736.1"/>
    </source>
</evidence>
<dbReference type="SUPFAM" id="SSF56317">
    <property type="entry name" value="Carbon-nitrogen hydrolase"/>
    <property type="match status" value="1"/>
</dbReference>
<keyword evidence="3 7" id="KW-0436">Ligase</keyword>
<dbReference type="FunFam" id="3.40.50.620:FF:000106">
    <property type="entry name" value="Glutamine-dependent NAD(+) synthetase"/>
    <property type="match status" value="1"/>
</dbReference>
<dbReference type="NCBIfam" id="TIGR00552">
    <property type="entry name" value="nadE"/>
    <property type="match status" value="1"/>
</dbReference>
<evidence type="ECO:0000256" key="4">
    <source>
        <dbReference type="ARBA" id="ARBA00022741"/>
    </source>
</evidence>
<comment type="caution">
    <text evidence="7">Lacks conserved residue(s) required for the propagation of feature annotation.</text>
</comment>
<name>M1M0C9_9PROT</name>